<proteinExistence type="predicted"/>
<reference evidence="1 2" key="1">
    <citation type="submission" date="2018-08" db="EMBL/GenBank/DDBJ databases">
        <title>Recombination of ecologically and evolutionarily significant loci maintains genetic cohesion in the Pseudomonas syringae species complex.</title>
        <authorList>
            <person name="Dillon M."/>
            <person name="Thakur S."/>
            <person name="Almeida R.N.D."/>
            <person name="Weir B.S."/>
            <person name="Guttman D.S."/>
        </authorList>
    </citation>
    <scope>NUCLEOTIDE SEQUENCE [LARGE SCALE GENOMIC DNA]</scope>
    <source>
        <strain evidence="1 2">ICMP 3353</strain>
    </source>
</reference>
<dbReference type="Proteomes" id="UP000277236">
    <property type="component" value="Unassembled WGS sequence"/>
</dbReference>
<name>A0A3M4M674_PSECI</name>
<dbReference type="RefSeq" id="WP_122314924.1">
    <property type="nucleotide sequence ID" value="NZ_RBRE01000025.1"/>
</dbReference>
<evidence type="ECO:0000313" key="1">
    <source>
        <dbReference type="EMBL" id="RMQ48774.1"/>
    </source>
</evidence>
<dbReference type="GO" id="GO:0004519">
    <property type="term" value="F:endonuclease activity"/>
    <property type="evidence" value="ECO:0007669"/>
    <property type="project" value="InterPro"/>
</dbReference>
<dbReference type="EMBL" id="RBRE01000025">
    <property type="protein sequence ID" value="RMQ48774.1"/>
    <property type="molecule type" value="Genomic_DNA"/>
</dbReference>
<dbReference type="AlphaFoldDB" id="A0A3M4M674"/>
<dbReference type="InterPro" id="IPR010270">
    <property type="entry name" value="Phage_P2_GpM"/>
</dbReference>
<comment type="caution">
    <text evidence="1">The sequence shown here is derived from an EMBL/GenBank/DDBJ whole genome shotgun (WGS) entry which is preliminary data.</text>
</comment>
<dbReference type="Pfam" id="PF05944">
    <property type="entry name" value="Phage_term_smal"/>
    <property type="match status" value="1"/>
</dbReference>
<evidence type="ECO:0000313" key="2">
    <source>
        <dbReference type="Proteomes" id="UP000277236"/>
    </source>
</evidence>
<organism evidence="1 2">
    <name type="scientific">Pseudomonas cichorii</name>
    <dbReference type="NCBI Taxonomy" id="36746"/>
    <lineage>
        <taxon>Bacteria</taxon>
        <taxon>Pseudomonadati</taxon>
        <taxon>Pseudomonadota</taxon>
        <taxon>Gammaproteobacteria</taxon>
        <taxon>Pseudomonadales</taxon>
        <taxon>Pseudomonadaceae</taxon>
        <taxon>Pseudomonas</taxon>
    </lineage>
</organism>
<dbReference type="GO" id="GO:0003677">
    <property type="term" value="F:DNA binding"/>
    <property type="evidence" value="ECO:0007669"/>
    <property type="project" value="InterPro"/>
</dbReference>
<protein>
    <submittedName>
        <fullName evidence="1">Phage small terminase subunit</fullName>
    </submittedName>
</protein>
<sequence>MSLALAHKRRVLAEGAVAVESAAIAAALPYSADNALKSPANARKNLALLEAALDQDLLRLSDLKVTSAKQELKRSELLPKYLPYVQRYRESGLKLPNRVLVTVMIWLFDTVQFDAGHELAQFAMDQGQEMPERFKRDIPTFVADAVIEWAYAQYSAGRSPEPYLSDLLPRVDGEWALPEQIPSKYHKLIGMRAMADEEWETALKHFERSTELYAKAGNGERIKQCRKALAKQRNATTTATS</sequence>
<gene>
    <name evidence="1" type="ORF">ALQ04_04297</name>
</gene>
<accession>A0A3M4M674</accession>
<dbReference type="OrthoDB" id="8562788at2"/>